<feature type="region of interest" description="Disordered" evidence="1">
    <location>
        <begin position="204"/>
        <end position="227"/>
    </location>
</feature>
<sequence>MTHPDTSVPHLSATERTTIRRGAKRARADRSELHALLDDALICHLGVQIDGVPRVLPTAFARCGETLYLHGSTGARSLREAVVDQEVCVTVTEVDGIVYGRATMHHSMNYRCAVTYGRPRLVDTAEERWAALRALTEHLSPGSWDYARRPNRKELAKTSVVALPLDEASVKSRAGAPGDDEDDIEADVAWAGVLPSHRTWGAPVTTPDLRSDIPVPHHVTTRAKAHP</sequence>
<evidence type="ECO:0000313" key="2">
    <source>
        <dbReference type="EMBL" id="QGK71085.1"/>
    </source>
</evidence>
<dbReference type="InterPro" id="IPR012349">
    <property type="entry name" value="Split_barrel_FMN-bd"/>
</dbReference>
<dbReference type="Proteomes" id="UP000371041">
    <property type="component" value="Chromosome"/>
</dbReference>
<feature type="region of interest" description="Disordered" evidence="1">
    <location>
        <begin position="1"/>
        <end position="24"/>
    </location>
</feature>
<dbReference type="KEGG" id="sace:GIY23_17545"/>
<proteinExistence type="predicted"/>
<dbReference type="Pfam" id="PF12900">
    <property type="entry name" value="Pyridox_ox_2"/>
    <property type="match status" value="1"/>
</dbReference>
<name>A0A5Q3QHU9_9PSEU</name>
<dbReference type="InterPro" id="IPR024747">
    <property type="entry name" value="Pyridox_Oxase-rel"/>
</dbReference>
<protein>
    <submittedName>
        <fullName evidence="2">Pyridoxamine 5'-phosphate oxidase family protein</fullName>
    </submittedName>
</protein>
<keyword evidence="3" id="KW-1185">Reference proteome</keyword>
<dbReference type="SUPFAM" id="SSF50475">
    <property type="entry name" value="FMN-binding split barrel"/>
    <property type="match status" value="1"/>
</dbReference>
<gene>
    <name evidence="2" type="ORF">GIY23_17545</name>
</gene>
<organism evidence="2 3">
    <name type="scientific">Allosaccharopolyspora coralli</name>
    <dbReference type="NCBI Taxonomy" id="2665642"/>
    <lineage>
        <taxon>Bacteria</taxon>
        <taxon>Bacillati</taxon>
        <taxon>Actinomycetota</taxon>
        <taxon>Actinomycetes</taxon>
        <taxon>Pseudonocardiales</taxon>
        <taxon>Pseudonocardiaceae</taxon>
        <taxon>Allosaccharopolyspora</taxon>
    </lineage>
</organism>
<dbReference type="AlphaFoldDB" id="A0A5Q3QHU9"/>
<dbReference type="Gene3D" id="2.30.110.10">
    <property type="entry name" value="Electron Transport, Fmn-binding Protein, Chain A"/>
    <property type="match status" value="1"/>
</dbReference>
<dbReference type="PANTHER" id="PTHR34071">
    <property type="entry name" value="5-NITROIMIDAZOLE ANTIBIOTICS RESISTANCE PROTEIN, NIMA-FAMILY-RELATED PROTEIN-RELATED"/>
    <property type="match status" value="1"/>
</dbReference>
<evidence type="ECO:0000256" key="1">
    <source>
        <dbReference type="SAM" id="MobiDB-lite"/>
    </source>
</evidence>
<accession>A0A5Q3QHU9</accession>
<evidence type="ECO:0000313" key="3">
    <source>
        <dbReference type="Proteomes" id="UP000371041"/>
    </source>
</evidence>
<dbReference type="EMBL" id="CP045929">
    <property type="protein sequence ID" value="QGK71085.1"/>
    <property type="molecule type" value="Genomic_DNA"/>
</dbReference>
<dbReference type="RefSeq" id="WP_154077662.1">
    <property type="nucleotide sequence ID" value="NZ_CP045929.1"/>
</dbReference>
<reference evidence="3" key="1">
    <citation type="submission" date="2019-11" db="EMBL/GenBank/DDBJ databases">
        <title>The complete genome sequence of Saccharopolyspora sp. E2A.</title>
        <authorList>
            <person name="Zhang G."/>
        </authorList>
    </citation>
    <scope>NUCLEOTIDE SEQUENCE [LARGE SCALE GENOMIC DNA]</scope>
    <source>
        <strain evidence="3">E2A</strain>
    </source>
</reference>
<dbReference type="PANTHER" id="PTHR34071:SF2">
    <property type="entry name" value="FLAVIN-NUCLEOTIDE-BINDING PROTEIN"/>
    <property type="match status" value="1"/>
</dbReference>